<evidence type="ECO:0000313" key="8">
    <source>
        <dbReference type="Proteomes" id="UP000240883"/>
    </source>
</evidence>
<proteinExistence type="inferred from homology"/>
<comment type="subcellular location">
    <subcellularLocation>
        <location evidence="2">Mitochondrion</location>
    </subcellularLocation>
</comment>
<evidence type="ECO:0000256" key="4">
    <source>
        <dbReference type="ARBA" id="ARBA00013566"/>
    </source>
</evidence>
<dbReference type="Proteomes" id="UP000240883">
    <property type="component" value="Unassembled WGS sequence"/>
</dbReference>
<accession>A0A2T2NDK7</accession>
<keyword evidence="5" id="KW-0809">Transit peptide</keyword>
<dbReference type="PANTHER" id="PTHR13475">
    <property type="entry name" value="NEUGRIN"/>
    <property type="match status" value="1"/>
</dbReference>
<feature type="compositionally biased region" description="Low complexity" evidence="6">
    <location>
        <begin position="66"/>
        <end position="79"/>
    </location>
</feature>
<comment type="function">
    <text evidence="1">Required for respiratory activity and maintenance and expression of the mitochondrial genome.</text>
</comment>
<evidence type="ECO:0000256" key="5">
    <source>
        <dbReference type="ARBA" id="ARBA00022946"/>
    </source>
</evidence>
<dbReference type="STRING" id="1448308.A0A2T2NDK7"/>
<protein>
    <recommendedName>
        <fullName evidence="4">Required for respiratory growth protein 9, mitochondrial</fullName>
    </recommendedName>
</protein>
<evidence type="ECO:0000256" key="3">
    <source>
        <dbReference type="ARBA" id="ARBA00010895"/>
    </source>
</evidence>
<dbReference type="PANTHER" id="PTHR13475:SF3">
    <property type="entry name" value="NEUGRIN"/>
    <property type="match status" value="1"/>
</dbReference>
<evidence type="ECO:0000256" key="2">
    <source>
        <dbReference type="ARBA" id="ARBA00004173"/>
    </source>
</evidence>
<comment type="similarity">
    <text evidence="3">Belongs to the RRG9 family.</text>
</comment>
<reference evidence="7 8" key="1">
    <citation type="journal article" date="2018" name="Front. Microbiol.">
        <title>Genome-Wide Analysis of Corynespora cassiicola Leaf Fall Disease Putative Effectors.</title>
        <authorList>
            <person name="Lopez D."/>
            <person name="Ribeiro S."/>
            <person name="Label P."/>
            <person name="Fumanal B."/>
            <person name="Venisse J.S."/>
            <person name="Kohler A."/>
            <person name="de Oliveira R.R."/>
            <person name="Labutti K."/>
            <person name="Lipzen A."/>
            <person name="Lail K."/>
            <person name="Bauer D."/>
            <person name="Ohm R.A."/>
            <person name="Barry K.W."/>
            <person name="Spatafora J."/>
            <person name="Grigoriev I.V."/>
            <person name="Martin F.M."/>
            <person name="Pujade-Renaud V."/>
        </authorList>
    </citation>
    <scope>NUCLEOTIDE SEQUENCE [LARGE SCALE GENOMIC DNA]</scope>
    <source>
        <strain evidence="7 8">Philippines</strain>
    </source>
</reference>
<evidence type="ECO:0000313" key="7">
    <source>
        <dbReference type="EMBL" id="PSN63535.1"/>
    </source>
</evidence>
<dbReference type="EMBL" id="KZ678139">
    <property type="protein sequence ID" value="PSN63535.1"/>
    <property type="molecule type" value="Genomic_DNA"/>
</dbReference>
<evidence type="ECO:0000256" key="1">
    <source>
        <dbReference type="ARBA" id="ARBA00003548"/>
    </source>
</evidence>
<dbReference type="GO" id="GO:0005739">
    <property type="term" value="C:mitochondrion"/>
    <property type="evidence" value="ECO:0007669"/>
    <property type="project" value="UniProtKB-SubCell"/>
</dbReference>
<dbReference type="OrthoDB" id="5578174at2759"/>
<keyword evidence="8" id="KW-1185">Reference proteome</keyword>
<organism evidence="7 8">
    <name type="scientific">Corynespora cassiicola Philippines</name>
    <dbReference type="NCBI Taxonomy" id="1448308"/>
    <lineage>
        <taxon>Eukaryota</taxon>
        <taxon>Fungi</taxon>
        <taxon>Dikarya</taxon>
        <taxon>Ascomycota</taxon>
        <taxon>Pezizomycotina</taxon>
        <taxon>Dothideomycetes</taxon>
        <taxon>Pleosporomycetidae</taxon>
        <taxon>Pleosporales</taxon>
        <taxon>Corynesporascaceae</taxon>
        <taxon>Corynespora</taxon>
    </lineage>
</organism>
<gene>
    <name evidence="7" type="ORF">BS50DRAFT_590576</name>
</gene>
<name>A0A2T2NDK7_CORCC</name>
<dbReference type="GO" id="GO:0005634">
    <property type="term" value="C:nucleus"/>
    <property type="evidence" value="ECO:0007669"/>
    <property type="project" value="TreeGrafter"/>
</dbReference>
<dbReference type="Pfam" id="PF06413">
    <property type="entry name" value="Neugrin"/>
    <property type="match status" value="1"/>
</dbReference>
<feature type="region of interest" description="Disordered" evidence="6">
    <location>
        <begin position="48"/>
        <end position="93"/>
    </location>
</feature>
<sequence length="260" mass="29959">MPCTVCSRTTLNSFIRSLVSLEPAIIHPFSAQRAHPSRFFSVARALQKSPLEPPKRASTNRPSLPPSSSEETGETSKTSAPHVGRSKKKEPWQIQKEAIRKKLDGQAWNPRKKLSPDTMEGIRHLHKTQPEKFTTPILAQHFKLSSEAIRRILRSKWRPTDEEQEERMRRWDKRGEKIWSNLVELGVKPPKKWRDMGVGKAREGQVPKWKSRKRNTVVVHDNPDDINDVEDEPIIPIVHSTHAETAHWRSAPLSQRIRDL</sequence>
<evidence type="ECO:0000256" key="6">
    <source>
        <dbReference type="SAM" id="MobiDB-lite"/>
    </source>
</evidence>
<dbReference type="InterPro" id="IPR010487">
    <property type="entry name" value="NGRN/Rrg9"/>
</dbReference>
<dbReference type="AlphaFoldDB" id="A0A2T2NDK7"/>